<evidence type="ECO:0000259" key="7">
    <source>
        <dbReference type="Pfam" id="PF02770"/>
    </source>
</evidence>
<dbReference type="InterPro" id="IPR009100">
    <property type="entry name" value="AcylCoA_DH/oxidase_NM_dom_sf"/>
</dbReference>
<comment type="caution">
    <text evidence="9">The sequence shown here is derived from an EMBL/GenBank/DDBJ whole genome shotgun (WGS) entry which is preliminary data.</text>
</comment>
<comment type="similarity">
    <text evidence="2 5">Belongs to the acyl-CoA dehydrogenase family.</text>
</comment>
<dbReference type="PIRSF" id="PIRSF016578">
    <property type="entry name" value="HsaA"/>
    <property type="match status" value="1"/>
</dbReference>
<sequence length="381" mass="41801">MLGGIIMTTFYNEAREFAKKYIDPIAKEIDEQERFPEEVFKELGKAGYFKLMIPTELGGLGKDMQEHADACRAFAKSSATVGLCYMMHNVALNCVLSYADDNLKTKICKDIVENEKFMALAYSELGTGTHFYISDVKTEFKDNSVVFNGLKSMVTSAEFASYYLVLTPSDVEGGIDNWVFPLGSDGLEFKPSTWHGLGMRGNVSCQMAINDVELNKELRIGQAGSGVDQVFTIVATYFITGLAAVYSGLCEAILEEAVAHTTNRKYPDGKSLSEIETVQIHLAKIYSQTNAAVLGTNEAARSFLNKDADMLAKILSARIFASEAAIELARLGMRVGGGKAYNRVGNMERYLRDAFASHIMAPSVDVLTIWLGKAITGQQLP</sequence>
<feature type="domain" description="Acyl-CoA dehydrogenase/oxidase C-terminal" evidence="6">
    <location>
        <begin position="242"/>
        <end position="361"/>
    </location>
</feature>
<evidence type="ECO:0000256" key="3">
    <source>
        <dbReference type="ARBA" id="ARBA00022630"/>
    </source>
</evidence>
<keyword evidence="3 5" id="KW-0285">Flavoprotein</keyword>
<accession>A0A133ZUY7</accession>
<keyword evidence="4 5" id="KW-0274">FAD</keyword>
<gene>
    <name evidence="9" type="ORF">HMPREF3186_01231</name>
</gene>
<dbReference type="GO" id="GO:0003995">
    <property type="term" value="F:acyl-CoA dehydrogenase activity"/>
    <property type="evidence" value="ECO:0007669"/>
    <property type="project" value="TreeGrafter"/>
</dbReference>
<dbReference type="PANTHER" id="PTHR43884:SF12">
    <property type="entry name" value="ISOVALERYL-COA DEHYDROGENASE, MITOCHONDRIAL-RELATED"/>
    <property type="match status" value="1"/>
</dbReference>
<dbReference type="Pfam" id="PF02771">
    <property type="entry name" value="Acyl-CoA_dh_N"/>
    <property type="match status" value="1"/>
</dbReference>
<evidence type="ECO:0000256" key="2">
    <source>
        <dbReference type="ARBA" id="ARBA00009347"/>
    </source>
</evidence>
<feature type="domain" description="Acyl-CoA dehydrogenase/oxidase N-terminal" evidence="8">
    <location>
        <begin position="10"/>
        <end position="114"/>
    </location>
</feature>
<proteinExistence type="inferred from homology"/>
<dbReference type="Proteomes" id="UP000070355">
    <property type="component" value="Unassembled WGS sequence"/>
</dbReference>
<reference evidence="10" key="1">
    <citation type="submission" date="2016-01" db="EMBL/GenBank/DDBJ databases">
        <authorList>
            <person name="Mitreva M."/>
            <person name="Pepin K.H."/>
            <person name="Mihindukulasuriya K.A."/>
            <person name="Fulton R."/>
            <person name="Fronick C."/>
            <person name="O'Laughlin M."/>
            <person name="Miner T."/>
            <person name="Herter B."/>
            <person name="Rosa B.A."/>
            <person name="Cordes M."/>
            <person name="Tomlinson C."/>
            <person name="Wollam A."/>
            <person name="Palsikar V.B."/>
            <person name="Mardis E.R."/>
            <person name="Wilson R.K."/>
        </authorList>
    </citation>
    <scope>NUCLEOTIDE SEQUENCE [LARGE SCALE GENOMIC DNA]</scope>
    <source>
        <strain evidence="10">DNF01167</strain>
    </source>
</reference>
<dbReference type="InterPro" id="IPR036250">
    <property type="entry name" value="AcylCo_DH-like_C"/>
</dbReference>
<name>A0A133ZUY7_9BACL</name>
<evidence type="ECO:0000256" key="5">
    <source>
        <dbReference type="RuleBase" id="RU362125"/>
    </source>
</evidence>
<dbReference type="Gene3D" id="1.10.540.10">
    <property type="entry name" value="Acyl-CoA dehydrogenase/oxidase, N-terminal domain"/>
    <property type="match status" value="1"/>
</dbReference>
<protein>
    <submittedName>
        <fullName evidence="9">Acyl-CoA dehydrogenase protein</fullName>
    </submittedName>
</protein>
<evidence type="ECO:0000256" key="1">
    <source>
        <dbReference type="ARBA" id="ARBA00001974"/>
    </source>
</evidence>
<evidence type="ECO:0000313" key="10">
    <source>
        <dbReference type="Proteomes" id="UP000070355"/>
    </source>
</evidence>
<dbReference type="InterPro" id="IPR009075">
    <property type="entry name" value="AcylCo_DH/oxidase_C"/>
</dbReference>
<dbReference type="Pfam" id="PF00441">
    <property type="entry name" value="Acyl-CoA_dh_1"/>
    <property type="match status" value="1"/>
</dbReference>
<dbReference type="GO" id="GO:0050660">
    <property type="term" value="F:flavin adenine dinucleotide binding"/>
    <property type="evidence" value="ECO:0007669"/>
    <property type="project" value="InterPro"/>
</dbReference>
<dbReference type="PATRIC" id="fig|1379.3.peg.1211"/>
<dbReference type="SUPFAM" id="SSF47203">
    <property type="entry name" value="Acyl-CoA dehydrogenase C-terminal domain-like"/>
    <property type="match status" value="1"/>
</dbReference>
<comment type="cofactor">
    <cofactor evidence="1 5">
        <name>FAD</name>
        <dbReference type="ChEBI" id="CHEBI:57692"/>
    </cofactor>
</comment>
<dbReference type="InterPro" id="IPR046373">
    <property type="entry name" value="Acyl-CoA_Oxase/DH_mid-dom_sf"/>
</dbReference>
<dbReference type="Gene3D" id="2.40.110.10">
    <property type="entry name" value="Butyryl-CoA Dehydrogenase, subunit A, domain 2"/>
    <property type="match status" value="1"/>
</dbReference>
<dbReference type="AlphaFoldDB" id="A0A133ZUY7"/>
<evidence type="ECO:0000259" key="6">
    <source>
        <dbReference type="Pfam" id="PF00441"/>
    </source>
</evidence>
<dbReference type="InterPro" id="IPR006091">
    <property type="entry name" value="Acyl-CoA_Oxase/DH_mid-dom"/>
</dbReference>
<dbReference type="Pfam" id="PF02770">
    <property type="entry name" value="Acyl-CoA_dh_M"/>
    <property type="match status" value="1"/>
</dbReference>
<dbReference type="InterPro" id="IPR037069">
    <property type="entry name" value="AcylCoA_DH/ox_N_sf"/>
</dbReference>
<feature type="domain" description="Acyl-CoA oxidase/dehydrogenase middle" evidence="7">
    <location>
        <begin position="119"/>
        <end position="212"/>
    </location>
</feature>
<dbReference type="InterPro" id="IPR013786">
    <property type="entry name" value="AcylCoA_DH/ox_N"/>
</dbReference>
<dbReference type="STRING" id="1379.HMPREF3186_01231"/>
<dbReference type="EMBL" id="LSDC01000078">
    <property type="protein sequence ID" value="KXB59244.1"/>
    <property type="molecule type" value="Genomic_DNA"/>
</dbReference>
<keyword evidence="5" id="KW-0560">Oxidoreductase</keyword>
<evidence type="ECO:0000259" key="8">
    <source>
        <dbReference type="Pfam" id="PF02771"/>
    </source>
</evidence>
<evidence type="ECO:0000313" key="9">
    <source>
        <dbReference type="EMBL" id="KXB59244.1"/>
    </source>
</evidence>
<dbReference type="Gene3D" id="1.20.140.10">
    <property type="entry name" value="Butyryl-CoA Dehydrogenase, subunit A, domain 3"/>
    <property type="match status" value="1"/>
</dbReference>
<organism evidence="9 10">
    <name type="scientific">Gemella haemolysans</name>
    <dbReference type="NCBI Taxonomy" id="1379"/>
    <lineage>
        <taxon>Bacteria</taxon>
        <taxon>Bacillati</taxon>
        <taxon>Bacillota</taxon>
        <taxon>Bacilli</taxon>
        <taxon>Bacillales</taxon>
        <taxon>Gemellaceae</taxon>
        <taxon>Gemella</taxon>
    </lineage>
</organism>
<evidence type="ECO:0000256" key="4">
    <source>
        <dbReference type="ARBA" id="ARBA00022827"/>
    </source>
</evidence>
<dbReference type="SUPFAM" id="SSF56645">
    <property type="entry name" value="Acyl-CoA dehydrogenase NM domain-like"/>
    <property type="match status" value="1"/>
</dbReference>
<dbReference type="PANTHER" id="PTHR43884">
    <property type="entry name" value="ACYL-COA DEHYDROGENASE"/>
    <property type="match status" value="1"/>
</dbReference>